<dbReference type="SUPFAM" id="SSF51730">
    <property type="entry name" value="FAD-linked oxidoreductase"/>
    <property type="match status" value="1"/>
</dbReference>
<comment type="cofactor">
    <cofactor evidence="1 8">
        <name>FAD</name>
        <dbReference type="ChEBI" id="CHEBI:57692"/>
    </cofactor>
</comment>
<evidence type="ECO:0000256" key="1">
    <source>
        <dbReference type="ARBA" id="ARBA00001974"/>
    </source>
</evidence>
<dbReference type="Proteomes" id="UP001209083">
    <property type="component" value="Chromosome"/>
</dbReference>
<protein>
    <recommendedName>
        <fullName evidence="8">Methylenetetrahydrofolate reductase</fullName>
    </recommendedName>
</protein>
<proteinExistence type="inferred from homology"/>
<evidence type="ECO:0000256" key="3">
    <source>
        <dbReference type="ARBA" id="ARBA00006743"/>
    </source>
</evidence>
<keyword evidence="4 8" id="KW-0285">Flavoprotein</keyword>
<sequence>MRNKIRPSVLKALLSGARYEVLPTTGAVDKVLESVAPGRTITVTASAAKGLEATIDVAEVLSRNGYHAVPHLAARMIRDAHELRDISDRLAAAGIDSIFVPAGDATPPAGDFAASLDLLRCLAELDHPFRQIGIAGYPESHPFIADDVVSQALVDKRDYATNIVSNLCFDPKLVTGWLDRLRSAGTGTPVLIGMPGPIERHKLLTMATKIGLGDSAKFLAKNRRLFTRILAPGGYGPERFISGLAPALNSERARVQGLHLYTFNQIAETEHWRRNWLDRLAAVTT</sequence>
<organism evidence="9 10">
    <name type="scientific">Saxibacter everestensis</name>
    <dbReference type="NCBI Taxonomy" id="2909229"/>
    <lineage>
        <taxon>Bacteria</taxon>
        <taxon>Bacillati</taxon>
        <taxon>Actinomycetota</taxon>
        <taxon>Actinomycetes</taxon>
        <taxon>Micrococcales</taxon>
        <taxon>Brevibacteriaceae</taxon>
        <taxon>Saxibacter</taxon>
    </lineage>
</organism>
<keyword evidence="6 8" id="KW-0560">Oxidoreductase</keyword>
<comment type="similarity">
    <text evidence="3 8">Belongs to the methylenetetrahydrofolate reductase family.</text>
</comment>
<name>A0ABY8QXI2_9MICO</name>
<evidence type="ECO:0000256" key="8">
    <source>
        <dbReference type="RuleBase" id="RU003862"/>
    </source>
</evidence>
<comment type="pathway">
    <text evidence="2 8">One-carbon metabolism; tetrahydrofolate interconversion.</text>
</comment>
<dbReference type="Gene3D" id="3.20.20.220">
    <property type="match status" value="1"/>
</dbReference>
<evidence type="ECO:0000256" key="6">
    <source>
        <dbReference type="ARBA" id="ARBA00023002"/>
    </source>
</evidence>
<evidence type="ECO:0000313" key="10">
    <source>
        <dbReference type="Proteomes" id="UP001209083"/>
    </source>
</evidence>
<dbReference type="InterPro" id="IPR029041">
    <property type="entry name" value="FAD-linked_oxidoreductase-like"/>
</dbReference>
<comment type="catalytic activity">
    <reaction evidence="7">
        <text>(6S)-5-methyl-5,6,7,8-tetrahydrofolate + NAD(+) = (6R)-5,10-methylene-5,6,7,8-tetrahydrofolate + NADH + H(+)</text>
        <dbReference type="Rhea" id="RHEA:19821"/>
        <dbReference type="ChEBI" id="CHEBI:15378"/>
        <dbReference type="ChEBI" id="CHEBI:15636"/>
        <dbReference type="ChEBI" id="CHEBI:18608"/>
        <dbReference type="ChEBI" id="CHEBI:57540"/>
        <dbReference type="ChEBI" id="CHEBI:57945"/>
        <dbReference type="EC" id="1.5.1.54"/>
    </reaction>
    <physiologicalReaction direction="right-to-left" evidence="7">
        <dbReference type="Rhea" id="RHEA:19823"/>
    </physiologicalReaction>
</comment>
<dbReference type="InterPro" id="IPR003171">
    <property type="entry name" value="Mehydrof_redctse-like"/>
</dbReference>
<dbReference type="Pfam" id="PF02219">
    <property type="entry name" value="MTHFR"/>
    <property type="match status" value="1"/>
</dbReference>
<dbReference type="PANTHER" id="PTHR45754">
    <property type="entry name" value="METHYLENETETRAHYDROFOLATE REDUCTASE"/>
    <property type="match status" value="1"/>
</dbReference>
<keyword evidence="5 8" id="KW-0274">FAD</keyword>
<dbReference type="GO" id="GO:0004489">
    <property type="term" value="F:methylenetetrahydrofolate reductase [NAD(P)H] activity"/>
    <property type="evidence" value="ECO:0007669"/>
    <property type="project" value="UniProtKB-EC"/>
</dbReference>
<keyword evidence="10" id="KW-1185">Reference proteome</keyword>
<accession>A0ABY8QXI2</accession>
<evidence type="ECO:0000256" key="7">
    <source>
        <dbReference type="ARBA" id="ARBA00048628"/>
    </source>
</evidence>
<reference evidence="9 10" key="1">
    <citation type="submission" date="2023-05" db="EMBL/GenBank/DDBJ databases">
        <title>Lithophilousrod everest ZFBP1038 complete genpme.</title>
        <authorList>
            <person name="Tian M."/>
        </authorList>
    </citation>
    <scope>NUCLEOTIDE SEQUENCE [LARGE SCALE GENOMIC DNA]</scope>
    <source>
        <strain evidence="9 10">ZFBP1038</strain>
    </source>
</reference>
<dbReference type="EMBL" id="CP090958">
    <property type="protein sequence ID" value="WGW13658.1"/>
    <property type="molecule type" value="Genomic_DNA"/>
</dbReference>
<dbReference type="PANTHER" id="PTHR45754:SF3">
    <property type="entry name" value="METHYLENETETRAHYDROFOLATE REDUCTASE (NADPH)"/>
    <property type="match status" value="1"/>
</dbReference>
<gene>
    <name evidence="9" type="ORF">LWF01_07835</name>
</gene>
<evidence type="ECO:0000256" key="2">
    <source>
        <dbReference type="ARBA" id="ARBA00004777"/>
    </source>
</evidence>
<evidence type="ECO:0000313" key="9">
    <source>
        <dbReference type="EMBL" id="WGW13658.1"/>
    </source>
</evidence>
<dbReference type="RefSeq" id="WP_349640481.1">
    <property type="nucleotide sequence ID" value="NZ_CP090958.1"/>
</dbReference>
<evidence type="ECO:0000256" key="5">
    <source>
        <dbReference type="ARBA" id="ARBA00022827"/>
    </source>
</evidence>
<evidence type="ECO:0000256" key="4">
    <source>
        <dbReference type="ARBA" id="ARBA00022630"/>
    </source>
</evidence>